<dbReference type="InterPro" id="IPR011251">
    <property type="entry name" value="Luciferase-like_dom"/>
</dbReference>
<dbReference type="OrthoDB" id="5175259at2"/>
<evidence type="ECO:0000256" key="3">
    <source>
        <dbReference type="ARBA" id="ARBA00023002"/>
    </source>
</evidence>
<evidence type="ECO:0000313" key="6">
    <source>
        <dbReference type="EMBL" id="RZU10308.1"/>
    </source>
</evidence>
<dbReference type="Proteomes" id="UP000292027">
    <property type="component" value="Unassembled WGS sequence"/>
</dbReference>
<organism evidence="6 7">
    <name type="scientific">Kribbella rubisoli</name>
    <dbReference type="NCBI Taxonomy" id="3075929"/>
    <lineage>
        <taxon>Bacteria</taxon>
        <taxon>Bacillati</taxon>
        <taxon>Actinomycetota</taxon>
        <taxon>Actinomycetes</taxon>
        <taxon>Propionibacteriales</taxon>
        <taxon>Kribbellaceae</taxon>
        <taxon>Kribbella</taxon>
    </lineage>
</organism>
<evidence type="ECO:0000256" key="4">
    <source>
        <dbReference type="ARBA" id="ARBA00023033"/>
    </source>
</evidence>
<keyword evidence="2" id="KW-0288">FMN</keyword>
<evidence type="ECO:0000259" key="5">
    <source>
        <dbReference type="Pfam" id="PF00296"/>
    </source>
</evidence>
<dbReference type="Gene3D" id="3.20.20.30">
    <property type="entry name" value="Luciferase-like domain"/>
    <property type="match status" value="1"/>
</dbReference>
<dbReference type="RefSeq" id="WP_130448082.1">
    <property type="nucleotide sequence ID" value="NZ_SHKR01000016.1"/>
</dbReference>
<dbReference type="GO" id="GO:0046306">
    <property type="term" value="P:alkanesulfonate catabolic process"/>
    <property type="evidence" value="ECO:0007669"/>
    <property type="project" value="TreeGrafter"/>
</dbReference>
<accession>A0A4Q7WKP1</accession>
<feature type="domain" description="Luciferase-like" evidence="5">
    <location>
        <begin position="15"/>
        <end position="224"/>
    </location>
</feature>
<dbReference type="PANTHER" id="PTHR42847:SF4">
    <property type="entry name" value="ALKANESULFONATE MONOOXYGENASE-RELATED"/>
    <property type="match status" value="1"/>
</dbReference>
<keyword evidence="4 6" id="KW-0503">Monooxygenase</keyword>
<dbReference type="Pfam" id="PF00296">
    <property type="entry name" value="Bac_luciferase"/>
    <property type="match status" value="1"/>
</dbReference>
<dbReference type="PANTHER" id="PTHR42847">
    <property type="entry name" value="ALKANESULFONATE MONOOXYGENASE"/>
    <property type="match status" value="1"/>
</dbReference>
<dbReference type="SUPFAM" id="SSF51679">
    <property type="entry name" value="Bacterial luciferase-like"/>
    <property type="match status" value="1"/>
</dbReference>
<gene>
    <name evidence="6" type="ORF">EV645_6770</name>
</gene>
<dbReference type="InterPro" id="IPR050172">
    <property type="entry name" value="SsuD_RutA_monooxygenase"/>
</dbReference>
<evidence type="ECO:0000256" key="2">
    <source>
        <dbReference type="ARBA" id="ARBA00022643"/>
    </source>
</evidence>
<dbReference type="InterPro" id="IPR036661">
    <property type="entry name" value="Luciferase-like_sf"/>
</dbReference>
<evidence type="ECO:0000256" key="1">
    <source>
        <dbReference type="ARBA" id="ARBA00022630"/>
    </source>
</evidence>
<keyword evidence="7" id="KW-1185">Reference proteome</keyword>
<dbReference type="GO" id="GO:0008726">
    <property type="term" value="F:alkanesulfonate monooxygenase activity"/>
    <property type="evidence" value="ECO:0007669"/>
    <property type="project" value="TreeGrafter"/>
</dbReference>
<proteinExistence type="predicted"/>
<evidence type="ECO:0000313" key="7">
    <source>
        <dbReference type="Proteomes" id="UP000292027"/>
    </source>
</evidence>
<dbReference type="EMBL" id="SHKR01000016">
    <property type="protein sequence ID" value="RZU10308.1"/>
    <property type="molecule type" value="Genomic_DNA"/>
</dbReference>
<protein>
    <submittedName>
        <fullName evidence="6">Luciferase-like monooxygenase</fullName>
    </submittedName>
</protein>
<keyword evidence="3" id="KW-0560">Oxidoreductase</keyword>
<comment type="caution">
    <text evidence="6">The sequence shown here is derived from an EMBL/GenBank/DDBJ whole genome shotgun (WGS) entry which is preliminary data.</text>
</comment>
<sequence length="266" mass="29747">MKYAIWLPLFDELSDPREVAHLAAAAEEAGWDGFFLWDQLWWREPVRLVSDPWIAMSAMAMTTERLRIGPMVSPIARRRPAKLLRETTTLDRLSGGRLTLGVGLGSDRFAQEYSKTGEEVNDRVRAEQMDETLDILTAGWMGEPVKYRGKHHLVDDVQFLPRPVAGRVPVWIAGFPGNTKPIRRAARYDGFFPVNLTSPDQLAEPAAVLRELRGNPDNFDIAVALEPDDDPRPYADAGATWCLMDVDPATLRLDDVRAVIAAGPSR</sequence>
<keyword evidence="1" id="KW-0285">Flavoprotein</keyword>
<name>A0A4Q7WKP1_9ACTN</name>
<reference evidence="6 7" key="1">
    <citation type="journal article" date="2015" name="Stand. Genomic Sci.">
        <title>Genomic Encyclopedia of Bacterial and Archaeal Type Strains, Phase III: the genomes of soil and plant-associated and newly described type strains.</title>
        <authorList>
            <person name="Whitman W.B."/>
            <person name="Woyke T."/>
            <person name="Klenk H.P."/>
            <person name="Zhou Y."/>
            <person name="Lilburn T.G."/>
            <person name="Beck B.J."/>
            <person name="De Vos P."/>
            <person name="Vandamme P."/>
            <person name="Eisen J.A."/>
            <person name="Garrity G."/>
            <person name="Hugenholtz P."/>
            <person name="Kyrpides N.C."/>
        </authorList>
    </citation>
    <scope>NUCLEOTIDE SEQUENCE [LARGE SCALE GENOMIC DNA]</scope>
    <source>
        <strain evidence="6 7">VKM Ac-2540</strain>
    </source>
</reference>
<dbReference type="AlphaFoldDB" id="A0A4Q7WKP1"/>